<dbReference type="Proteomes" id="UP000030401">
    <property type="component" value="Unassembled WGS sequence"/>
</dbReference>
<reference evidence="1 2" key="1">
    <citation type="submission" date="2013-08" db="EMBL/GenBank/DDBJ databases">
        <authorList>
            <person name="Huang J."/>
            <person name="Wang G."/>
        </authorList>
    </citation>
    <scope>NUCLEOTIDE SEQUENCE [LARGE SCALE GENOMIC DNA]</scope>
    <source>
        <strain evidence="1 2">JSM 072002</strain>
    </source>
</reference>
<dbReference type="RefSeq" id="WP_036833931.1">
    <property type="nucleotide sequence ID" value="NZ_AVPG01000010.1"/>
</dbReference>
<evidence type="ECO:0000313" key="1">
    <source>
        <dbReference type="EMBL" id="KGX86831.1"/>
    </source>
</evidence>
<dbReference type="STRING" id="1385512.N784_02955"/>
<dbReference type="Pfam" id="PF08892">
    <property type="entry name" value="YqcI_YcgG"/>
    <property type="match status" value="1"/>
</dbReference>
<dbReference type="PANTHER" id="PTHR40045:SF1">
    <property type="entry name" value="YQCI_YCGG FAMILY PROTEIN"/>
    <property type="match status" value="1"/>
</dbReference>
<organism evidence="1 2">
    <name type="scientific">Pontibacillus litoralis JSM 072002</name>
    <dbReference type="NCBI Taxonomy" id="1385512"/>
    <lineage>
        <taxon>Bacteria</taxon>
        <taxon>Bacillati</taxon>
        <taxon>Bacillota</taxon>
        <taxon>Bacilli</taxon>
        <taxon>Bacillales</taxon>
        <taxon>Bacillaceae</taxon>
        <taxon>Pontibacillus</taxon>
    </lineage>
</organism>
<dbReference type="InterPro" id="IPR014988">
    <property type="entry name" value="Uncharacterised_YqcI/YcgG"/>
</dbReference>
<sequence length="254" mass="30032">MSLLYQKSWIEHNLSSLKPWKRKAFTSFTDMINDANNSYPCVLGRQGFNNNELRFCFANDPREAHTHKELAQSLKEYSKVSRSTGQYASLVLLFNTYDKDFSHYTVADYEQLFWKVLNGISANDEMEWPASIPEDPKHHKWEFCFHGEPYFAFCATPTHFTRASRYAPTFLIALQPRWVFENINDHTSFGRKIKHVIRKRLNAYDKIPIHPSLKWYGQEDNYEWQQYFLRDDDSIPSTCPFSKSQQNNENVKNS</sequence>
<gene>
    <name evidence="1" type="ORF">N784_02955</name>
</gene>
<dbReference type="OrthoDB" id="112290at2"/>
<dbReference type="eggNOG" id="COG3403">
    <property type="taxonomic scope" value="Bacteria"/>
</dbReference>
<dbReference type="AlphaFoldDB" id="A0A0A5G151"/>
<proteinExistence type="predicted"/>
<name>A0A0A5G151_9BACI</name>
<keyword evidence="2" id="KW-1185">Reference proteome</keyword>
<comment type="caution">
    <text evidence="1">The sequence shown here is derived from an EMBL/GenBank/DDBJ whole genome shotgun (WGS) entry which is preliminary data.</text>
</comment>
<evidence type="ECO:0000313" key="2">
    <source>
        <dbReference type="Proteomes" id="UP000030401"/>
    </source>
</evidence>
<accession>A0A0A5G151</accession>
<protein>
    <recommendedName>
        <fullName evidence="3">YqcI/YcgG family protein</fullName>
    </recommendedName>
</protein>
<dbReference type="PANTHER" id="PTHR40045">
    <property type="entry name" value="YCGG FAMILY PROTEIN"/>
    <property type="match status" value="1"/>
</dbReference>
<evidence type="ECO:0008006" key="3">
    <source>
        <dbReference type="Google" id="ProtNLM"/>
    </source>
</evidence>
<dbReference type="EMBL" id="AVPG01000010">
    <property type="protein sequence ID" value="KGX86831.1"/>
    <property type="molecule type" value="Genomic_DNA"/>
</dbReference>